<dbReference type="SUPFAM" id="SSF53474">
    <property type="entry name" value="alpha/beta-Hydrolases"/>
    <property type="match status" value="1"/>
</dbReference>
<dbReference type="ESTHER" id="9agar-a0a4s8mrh7">
    <property type="family name" value="Hormone-sensitive_lipase_like"/>
</dbReference>
<reference evidence="3 4" key="1">
    <citation type="journal article" date="2019" name="Nat. Ecol. Evol.">
        <title>Megaphylogeny resolves global patterns of mushroom evolution.</title>
        <authorList>
            <person name="Varga T."/>
            <person name="Krizsan K."/>
            <person name="Foldi C."/>
            <person name="Dima B."/>
            <person name="Sanchez-Garcia M."/>
            <person name="Sanchez-Ramirez S."/>
            <person name="Szollosi G.J."/>
            <person name="Szarkandi J.G."/>
            <person name="Papp V."/>
            <person name="Albert L."/>
            <person name="Andreopoulos W."/>
            <person name="Angelini C."/>
            <person name="Antonin V."/>
            <person name="Barry K.W."/>
            <person name="Bougher N.L."/>
            <person name="Buchanan P."/>
            <person name="Buyck B."/>
            <person name="Bense V."/>
            <person name="Catcheside P."/>
            <person name="Chovatia M."/>
            <person name="Cooper J."/>
            <person name="Damon W."/>
            <person name="Desjardin D."/>
            <person name="Finy P."/>
            <person name="Geml J."/>
            <person name="Haridas S."/>
            <person name="Hughes K."/>
            <person name="Justo A."/>
            <person name="Karasinski D."/>
            <person name="Kautmanova I."/>
            <person name="Kiss B."/>
            <person name="Kocsube S."/>
            <person name="Kotiranta H."/>
            <person name="LaButti K.M."/>
            <person name="Lechner B.E."/>
            <person name="Liimatainen K."/>
            <person name="Lipzen A."/>
            <person name="Lukacs Z."/>
            <person name="Mihaltcheva S."/>
            <person name="Morgado L.N."/>
            <person name="Niskanen T."/>
            <person name="Noordeloos M.E."/>
            <person name="Ohm R.A."/>
            <person name="Ortiz-Santana B."/>
            <person name="Ovrebo C."/>
            <person name="Racz N."/>
            <person name="Riley R."/>
            <person name="Savchenko A."/>
            <person name="Shiryaev A."/>
            <person name="Soop K."/>
            <person name="Spirin V."/>
            <person name="Szebenyi C."/>
            <person name="Tomsovsky M."/>
            <person name="Tulloss R.E."/>
            <person name="Uehling J."/>
            <person name="Grigoriev I.V."/>
            <person name="Vagvolgyi C."/>
            <person name="Papp T."/>
            <person name="Martin F.M."/>
            <person name="Miettinen O."/>
            <person name="Hibbett D.S."/>
            <person name="Nagy L.G."/>
        </authorList>
    </citation>
    <scope>NUCLEOTIDE SEQUENCE [LARGE SCALE GENOMIC DNA]</scope>
    <source>
        <strain evidence="3 4">CBS 962.96</strain>
    </source>
</reference>
<accession>A0A4S8MRH7</accession>
<dbReference type="InterPro" id="IPR050300">
    <property type="entry name" value="GDXG_lipolytic_enzyme"/>
</dbReference>
<organism evidence="3 4">
    <name type="scientific">Dendrothele bispora (strain CBS 962.96)</name>
    <dbReference type="NCBI Taxonomy" id="1314807"/>
    <lineage>
        <taxon>Eukaryota</taxon>
        <taxon>Fungi</taxon>
        <taxon>Dikarya</taxon>
        <taxon>Basidiomycota</taxon>
        <taxon>Agaricomycotina</taxon>
        <taxon>Agaricomycetes</taxon>
        <taxon>Agaricomycetidae</taxon>
        <taxon>Agaricales</taxon>
        <taxon>Agaricales incertae sedis</taxon>
        <taxon>Dendrothele</taxon>
    </lineage>
</organism>
<sequence>MAEYAHLSVPDLEIAEEMRALAQLPKPPDYPTIREILRNVVTPEIVRLLGPELPSELEYEINDYMINVADGSGTQVLARNIIPRKKTPDESFPLLFWTHGGGWSAGHADLDDPFLKILCAKLRISVVNCEYRLAPEHPFPTGLNDCYAVLKHVAGNMTQFSASLRKGFIVAGASSGANFSAVLALRARDDPFFEGKPLTGQLLLVPSVIHKDAYSELPEEFRSRLLSLEQNANAPGFGICDLNMSNSSYKAPPLDPYVSPLLASSHKGLPPVFIQVAGFDPLRDDGFLYEKVLKDNGVSTRLIAYPGVPHGILYSFPQTKVGKKFRKDLEGGLQWLLNFSSQE</sequence>
<proteinExistence type="predicted"/>
<evidence type="ECO:0000256" key="1">
    <source>
        <dbReference type="ARBA" id="ARBA00022801"/>
    </source>
</evidence>
<evidence type="ECO:0000313" key="3">
    <source>
        <dbReference type="EMBL" id="THV05703.1"/>
    </source>
</evidence>
<protein>
    <recommendedName>
        <fullName evidence="2">Alpha/beta hydrolase fold-3 domain-containing protein</fullName>
    </recommendedName>
</protein>
<dbReference type="PANTHER" id="PTHR48081">
    <property type="entry name" value="AB HYDROLASE SUPERFAMILY PROTEIN C4A8.06C"/>
    <property type="match status" value="1"/>
</dbReference>
<keyword evidence="1" id="KW-0378">Hydrolase</keyword>
<dbReference type="AlphaFoldDB" id="A0A4S8MRH7"/>
<feature type="domain" description="Alpha/beta hydrolase fold-3" evidence="2">
    <location>
        <begin position="95"/>
        <end position="312"/>
    </location>
</feature>
<dbReference type="InterPro" id="IPR013094">
    <property type="entry name" value="AB_hydrolase_3"/>
</dbReference>
<dbReference type="InterPro" id="IPR029058">
    <property type="entry name" value="AB_hydrolase_fold"/>
</dbReference>
<dbReference type="OrthoDB" id="408631at2759"/>
<dbReference type="Proteomes" id="UP000297245">
    <property type="component" value="Unassembled WGS sequence"/>
</dbReference>
<dbReference type="EMBL" id="ML179047">
    <property type="protein sequence ID" value="THV05703.1"/>
    <property type="molecule type" value="Genomic_DNA"/>
</dbReference>
<dbReference type="Gene3D" id="3.40.50.1820">
    <property type="entry name" value="alpha/beta hydrolase"/>
    <property type="match status" value="1"/>
</dbReference>
<dbReference type="GO" id="GO:0016787">
    <property type="term" value="F:hydrolase activity"/>
    <property type="evidence" value="ECO:0007669"/>
    <property type="project" value="UniProtKB-KW"/>
</dbReference>
<keyword evidence="4" id="KW-1185">Reference proteome</keyword>
<dbReference type="PANTHER" id="PTHR48081:SF8">
    <property type="entry name" value="ALPHA_BETA HYDROLASE FOLD-3 DOMAIN-CONTAINING PROTEIN-RELATED"/>
    <property type="match status" value="1"/>
</dbReference>
<evidence type="ECO:0000259" key="2">
    <source>
        <dbReference type="Pfam" id="PF07859"/>
    </source>
</evidence>
<name>A0A4S8MRH7_DENBC</name>
<gene>
    <name evidence="3" type="ORF">K435DRAFT_712358</name>
</gene>
<dbReference type="Pfam" id="PF07859">
    <property type="entry name" value="Abhydrolase_3"/>
    <property type="match status" value="1"/>
</dbReference>
<evidence type="ECO:0000313" key="4">
    <source>
        <dbReference type="Proteomes" id="UP000297245"/>
    </source>
</evidence>